<keyword evidence="2" id="KW-1185">Reference proteome</keyword>
<protein>
    <recommendedName>
        <fullName evidence="3">OmpR/PhoB-type domain-containing protein</fullName>
    </recommendedName>
</protein>
<dbReference type="Proteomes" id="UP000633936">
    <property type="component" value="Unassembled WGS sequence"/>
</dbReference>
<evidence type="ECO:0008006" key="3">
    <source>
        <dbReference type="Google" id="ProtNLM"/>
    </source>
</evidence>
<accession>A0ABR7I413</accession>
<evidence type="ECO:0000313" key="2">
    <source>
        <dbReference type="Proteomes" id="UP000633936"/>
    </source>
</evidence>
<organism evidence="1 2">
    <name type="scientific">Blautia intestinalis</name>
    <dbReference type="NCBI Taxonomy" id="2763028"/>
    <lineage>
        <taxon>Bacteria</taxon>
        <taxon>Bacillati</taxon>
        <taxon>Bacillota</taxon>
        <taxon>Clostridia</taxon>
        <taxon>Lachnospirales</taxon>
        <taxon>Lachnospiraceae</taxon>
        <taxon>Blautia</taxon>
    </lineage>
</organism>
<sequence>MGRRILKIQMLGCFSLEYDGKELVLDRNKVSKTTQLFQLILLHSQDGGISKVALIEALYGRSDVENKNGSLNNTIFRLRKQLYPYKWRNVYLGS</sequence>
<dbReference type="SUPFAM" id="SSF46894">
    <property type="entry name" value="C-terminal effector domain of the bipartite response regulators"/>
    <property type="match status" value="1"/>
</dbReference>
<gene>
    <name evidence="1" type="ORF">H8Z79_11890</name>
</gene>
<proteinExistence type="predicted"/>
<dbReference type="EMBL" id="JACOQE010000007">
    <property type="protein sequence ID" value="MBC5741130.1"/>
    <property type="molecule type" value="Genomic_DNA"/>
</dbReference>
<evidence type="ECO:0000313" key="1">
    <source>
        <dbReference type="EMBL" id="MBC5741130.1"/>
    </source>
</evidence>
<dbReference type="Gene3D" id="1.10.10.10">
    <property type="entry name" value="Winged helix-like DNA-binding domain superfamily/Winged helix DNA-binding domain"/>
    <property type="match status" value="1"/>
</dbReference>
<dbReference type="RefSeq" id="WP_118040452.1">
    <property type="nucleotide sequence ID" value="NZ_JACOQE010000007.1"/>
</dbReference>
<dbReference type="InterPro" id="IPR036388">
    <property type="entry name" value="WH-like_DNA-bd_sf"/>
</dbReference>
<name>A0ABR7I413_9FIRM</name>
<reference evidence="1 2" key="1">
    <citation type="submission" date="2020-08" db="EMBL/GenBank/DDBJ databases">
        <title>Genome public.</title>
        <authorList>
            <person name="Liu C."/>
            <person name="Sun Q."/>
        </authorList>
    </citation>
    <scope>NUCLEOTIDE SEQUENCE [LARGE SCALE GENOMIC DNA]</scope>
    <source>
        <strain evidence="1 2">27-44</strain>
    </source>
</reference>
<dbReference type="InterPro" id="IPR016032">
    <property type="entry name" value="Sig_transdc_resp-reg_C-effctor"/>
</dbReference>
<comment type="caution">
    <text evidence="1">The sequence shown here is derived from an EMBL/GenBank/DDBJ whole genome shotgun (WGS) entry which is preliminary data.</text>
</comment>